<keyword evidence="11 18" id="KW-0067">ATP-binding</keyword>
<name>A0A9X2ACY3_9BACL</name>
<evidence type="ECO:0000256" key="9">
    <source>
        <dbReference type="ARBA" id="ARBA00022741"/>
    </source>
</evidence>
<evidence type="ECO:0000256" key="14">
    <source>
        <dbReference type="ARBA" id="ARBA00023008"/>
    </source>
</evidence>
<feature type="transmembrane region" description="Helical" evidence="18">
    <location>
        <begin position="190"/>
        <end position="208"/>
    </location>
</feature>
<feature type="transmembrane region" description="Helical" evidence="18">
    <location>
        <begin position="166"/>
        <end position="184"/>
    </location>
</feature>
<evidence type="ECO:0000256" key="8">
    <source>
        <dbReference type="ARBA" id="ARBA00022723"/>
    </source>
</evidence>
<dbReference type="RefSeq" id="WP_241711597.1">
    <property type="nucleotide sequence ID" value="NZ_JALBUF010000001.1"/>
</dbReference>
<dbReference type="Proteomes" id="UP001139263">
    <property type="component" value="Unassembled WGS sequence"/>
</dbReference>
<keyword evidence="9 18" id="KW-0547">Nucleotide-binding</keyword>
<feature type="domain" description="HMA" evidence="19">
    <location>
        <begin position="13"/>
        <end position="79"/>
    </location>
</feature>
<keyword evidence="8 18" id="KW-0479">Metal-binding</keyword>
<dbReference type="InterPro" id="IPR001757">
    <property type="entry name" value="P_typ_ATPase"/>
</dbReference>
<dbReference type="PROSITE" id="PS50846">
    <property type="entry name" value="HMA_2"/>
    <property type="match status" value="1"/>
</dbReference>
<evidence type="ECO:0000256" key="12">
    <source>
        <dbReference type="ARBA" id="ARBA00022967"/>
    </source>
</evidence>
<evidence type="ECO:0000256" key="6">
    <source>
        <dbReference type="ARBA" id="ARBA00022553"/>
    </source>
</evidence>
<dbReference type="SFLD" id="SFLDS00003">
    <property type="entry name" value="Haloacid_Dehalogenase"/>
    <property type="match status" value="1"/>
</dbReference>
<dbReference type="InterPro" id="IPR023298">
    <property type="entry name" value="ATPase_P-typ_TM_dom_sf"/>
</dbReference>
<dbReference type="GO" id="GO:0055070">
    <property type="term" value="P:copper ion homeostasis"/>
    <property type="evidence" value="ECO:0007669"/>
    <property type="project" value="TreeGrafter"/>
</dbReference>
<keyword evidence="14" id="KW-0186">Copper</keyword>
<dbReference type="FunFam" id="2.70.150.10:FF:000020">
    <property type="entry name" value="Copper-exporting P-type ATPase A"/>
    <property type="match status" value="1"/>
</dbReference>
<keyword evidence="21" id="KW-1185">Reference proteome</keyword>
<dbReference type="NCBIfam" id="TIGR01494">
    <property type="entry name" value="ATPase_P-type"/>
    <property type="match status" value="1"/>
</dbReference>
<feature type="transmembrane region" description="Helical" evidence="18">
    <location>
        <begin position="104"/>
        <end position="122"/>
    </location>
</feature>
<dbReference type="InterPro" id="IPR006121">
    <property type="entry name" value="HMA_dom"/>
</dbReference>
<dbReference type="InterPro" id="IPR036163">
    <property type="entry name" value="HMA_dom_sf"/>
</dbReference>
<gene>
    <name evidence="20" type="primary">copA_1</name>
    <name evidence="20" type="ORF">MM817_00227</name>
</gene>
<dbReference type="Pfam" id="PF00403">
    <property type="entry name" value="HMA"/>
    <property type="match status" value="1"/>
</dbReference>
<keyword evidence="12" id="KW-1278">Translocase</keyword>
<keyword evidence="16 18" id="KW-0472">Membrane</keyword>
<dbReference type="CDD" id="cd02094">
    <property type="entry name" value="P-type_ATPase_Cu-like"/>
    <property type="match status" value="1"/>
</dbReference>
<evidence type="ECO:0000313" key="21">
    <source>
        <dbReference type="Proteomes" id="UP001139263"/>
    </source>
</evidence>
<sequence length="732" mass="78784">MEATRTKPEQQVQEFELDISGMSCAACALRIEKTVGKLEGVETVHVNLASEKAHIILRDDTLREDAIIAAISKIGYGAKVVTKEDIRQTRKEKERAYQSDLREFWLSTLFTLPLLIQMFVMIKTNNSPLPTWVSFALATPVQFYVGRRFYKGAYYALINRSTNMDVLVALSSTVAYGYSVILWAQGHTELYFDSSATVITVIFLGKLLEKRAKLASSDAVSALANLEATTAHTIIFGQEKDIPVANLSIGDLVRVYRNEPAPSDGMVVAGSTMMDEQLLTGESLPVLKGPGDVIVGATINKGNPILVRITRTGEETLLAQIMHMVDAAQGSKAPIQRLADAISGIFVPIVLFLSVATFTFWAITRGLDAAFLPAVSVLVIACPCALGLATPTAIMVGAEIGAKRGILVKGGEFLERLTQIDTIVFDKTGTLTAGEMVVSDVWPLRGITSSTLIKTAAAIEAQREHPIAQAIYQRALEQGFTIEQANHTEVIAGVGVRGVVRGKKIFVGQPDIQAIRFSPHIEKQIDFYEAQGKTTVIVTSEGLPMGILALTDTIKPDAFSTIQRLSDISCRIVLVTGDNHHAAASVAQKLQIDEVYPSSSPSKKAQIIHELQTSGHIVAMIGDGINDAPALAAADVGIALGTATDVALEAADIAIMSSETTRVIQALELSELTMRKIRQNLFWALMYNLVGIPLAALGFLNPMVCGAAMALSSVTVVVNSLRLRQESAKLAG</sequence>
<evidence type="ECO:0000256" key="2">
    <source>
        <dbReference type="ARBA" id="ARBA00006024"/>
    </source>
</evidence>
<dbReference type="NCBIfam" id="TIGR01511">
    <property type="entry name" value="ATPase-IB1_Cu"/>
    <property type="match status" value="1"/>
</dbReference>
<dbReference type="GO" id="GO:0140581">
    <property type="term" value="F:P-type monovalent copper transporter activity"/>
    <property type="evidence" value="ECO:0007669"/>
    <property type="project" value="UniProtKB-EC"/>
</dbReference>
<keyword evidence="10" id="KW-0187">Copper transport</keyword>
<keyword evidence="4" id="KW-0813">Transport</keyword>
<dbReference type="Pfam" id="PF00122">
    <property type="entry name" value="E1-E2_ATPase"/>
    <property type="match status" value="1"/>
</dbReference>
<feature type="transmembrane region" description="Helical" evidence="18">
    <location>
        <begin position="369"/>
        <end position="394"/>
    </location>
</feature>
<evidence type="ECO:0000256" key="11">
    <source>
        <dbReference type="ARBA" id="ARBA00022840"/>
    </source>
</evidence>
<dbReference type="GO" id="GO:0005507">
    <property type="term" value="F:copper ion binding"/>
    <property type="evidence" value="ECO:0007669"/>
    <property type="project" value="TreeGrafter"/>
</dbReference>
<dbReference type="EC" id="7.2.2.8" evidence="3"/>
<dbReference type="Gene3D" id="3.40.1110.10">
    <property type="entry name" value="Calcium-transporting ATPase, cytoplasmic domain N"/>
    <property type="match status" value="1"/>
</dbReference>
<evidence type="ECO:0000256" key="16">
    <source>
        <dbReference type="ARBA" id="ARBA00023136"/>
    </source>
</evidence>
<keyword evidence="6" id="KW-0597">Phosphoprotein</keyword>
<dbReference type="Gene3D" id="3.30.70.100">
    <property type="match status" value="1"/>
</dbReference>
<dbReference type="FunFam" id="3.30.70.100:FF:000005">
    <property type="entry name" value="Copper-exporting P-type ATPase A"/>
    <property type="match status" value="1"/>
</dbReference>
<evidence type="ECO:0000313" key="20">
    <source>
        <dbReference type="EMBL" id="MCI0181976.1"/>
    </source>
</evidence>
<dbReference type="SFLD" id="SFLDF00027">
    <property type="entry name" value="p-type_atpase"/>
    <property type="match status" value="1"/>
</dbReference>
<dbReference type="GO" id="GO:0016887">
    <property type="term" value="F:ATP hydrolysis activity"/>
    <property type="evidence" value="ECO:0007669"/>
    <property type="project" value="InterPro"/>
</dbReference>
<proteinExistence type="inferred from homology"/>
<dbReference type="InterPro" id="IPR044492">
    <property type="entry name" value="P_typ_ATPase_HD_dom"/>
</dbReference>
<comment type="caution">
    <text evidence="20">The sequence shown here is derived from an EMBL/GenBank/DDBJ whole genome shotgun (WGS) entry which is preliminary data.</text>
</comment>
<dbReference type="Gene3D" id="3.40.50.1000">
    <property type="entry name" value="HAD superfamily/HAD-like"/>
    <property type="match status" value="1"/>
</dbReference>
<feature type="transmembrane region" description="Helical" evidence="18">
    <location>
        <begin position="681"/>
        <end position="700"/>
    </location>
</feature>
<reference evidence="20" key="1">
    <citation type="submission" date="2022-03" db="EMBL/GenBank/DDBJ databases">
        <title>Draft Genome Sequence of Firmicute Strain S0AB, a Heterotrophic Iron/Sulfur-Oxidizing Extreme Acidophile.</title>
        <authorList>
            <person name="Vergara E."/>
            <person name="Pakostova E."/>
            <person name="Johnson D.B."/>
            <person name="Holmes D.S."/>
        </authorList>
    </citation>
    <scope>NUCLEOTIDE SEQUENCE</scope>
    <source>
        <strain evidence="20">S0AB</strain>
    </source>
</reference>
<dbReference type="InterPro" id="IPR036412">
    <property type="entry name" value="HAD-like_sf"/>
</dbReference>
<keyword evidence="5 18" id="KW-1003">Cell membrane</keyword>
<dbReference type="EMBL" id="JALBUF010000001">
    <property type="protein sequence ID" value="MCI0181976.1"/>
    <property type="molecule type" value="Genomic_DNA"/>
</dbReference>
<dbReference type="GO" id="GO:0005886">
    <property type="term" value="C:plasma membrane"/>
    <property type="evidence" value="ECO:0007669"/>
    <property type="project" value="UniProtKB-SubCell"/>
</dbReference>
<dbReference type="InterPro" id="IPR018303">
    <property type="entry name" value="ATPase_P-typ_P_site"/>
</dbReference>
<keyword evidence="15" id="KW-0406">Ion transport</keyword>
<dbReference type="SFLD" id="SFLDG00002">
    <property type="entry name" value="C1.7:_P-type_atpase_like"/>
    <property type="match status" value="1"/>
</dbReference>
<evidence type="ECO:0000256" key="7">
    <source>
        <dbReference type="ARBA" id="ARBA00022692"/>
    </source>
</evidence>
<dbReference type="SUPFAM" id="SSF55008">
    <property type="entry name" value="HMA, heavy metal-associated domain"/>
    <property type="match status" value="1"/>
</dbReference>
<dbReference type="SUPFAM" id="SSF56784">
    <property type="entry name" value="HAD-like"/>
    <property type="match status" value="1"/>
</dbReference>
<dbReference type="Gene3D" id="2.70.150.10">
    <property type="entry name" value="Calcium-transporting ATPase, cytoplasmic transduction domain A"/>
    <property type="match status" value="1"/>
</dbReference>
<evidence type="ECO:0000256" key="10">
    <source>
        <dbReference type="ARBA" id="ARBA00022796"/>
    </source>
</evidence>
<keyword evidence="13 18" id="KW-1133">Transmembrane helix</keyword>
<dbReference type="PROSITE" id="PS01229">
    <property type="entry name" value="COF_2"/>
    <property type="match status" value="1"/>
</dbReference>
<comment type="similarity">
    <text evidence="2 18">Belongs to the cation transport ATPase (P-type) (TC 3.A.3) family. Type IB subfamily.</text>
</comment>
<dbReference type="NCBIfam" id="TIGR01525">
    <property type="entry name" value="ATPase-IB_hvy"/>
    <property type="match status" value="1"/>
</dbReference>
<evidence type="ECO:0000256" key="18">
    <source>
        <dbReference type="RuleBase" id="RU362081"/>
    </source>
</evidence>
<protein>
    <recommendedName>
        <fullName evidence="3">P-type Cu(+) transporter</fullName>
        <ecNumber evidence="3">7.2.2.8</ecNumber>
    </recommendedName>
</protein>
<evidence type="ECO:0000256" key="13">
    <source>
        <dbReference type="ARBA" id="ARBA00022989"/>
    </source>
</evidence>
<dbReference type="InterPro" id="IPR027256">
    <property type="entry name" value="P-typ_ATPase_IB"/>
</dbReference>
<comment type="catalytic activity">
    <reaction evidence="17">
        <text>Cu(+)(in) + ATP + H2O = Cu(+)(out) + ADP + phosphate + H(+)</text>
        <dbReference type="Rhea" id="RHEA:25792"/>
        <dbReference type="ChEBI" id="CHEBI:15377"/>
        <dbReference type="ChEBI" id="CHEBI:15378"/>
        <dbReference type="ChEBI" id="CHEBI:30616"/>
        <dbReference type="ChEBI" id="CHEBI:43474"/>
        <dbReference type="ChEBI" id="CHEBI:49552"/>
        <dbReference type="ChEBI" id="CHEBI:456216"/>
        <dbReference type="EC" id="7.2.2.8"/>
    </reaction>
</comment>
<dbReference type="PANTHER" id="PTHR43520">
    <property type="entry name" value="ATP7, ISOFORM B"/>
    <property type="match status" value="1"/>
</dbReference>
<dbReference type="SUPFAM" id="SSF81665">
    <property type="entry name" value="Calcium ATPase, transmembrane domain M"/>
    <property type="match status" value="1"/>
</dbReference>
<evidence type="ECO:0000259" key="19">
    <source>
        <dbReference type="PROSITE" id="PS50846"/>
    </source>
</evidence>
<dbReference type="PRINTS" id="PR00943">
    <property type="entry name" value="CUATPASE"/>
</dbReference>
<dbReference type="PROSITE" id="PS01047">
    <property type="entry name" value="HMA_1"/>
    <property type="match status" value="1"/>
</dbReference>
<dbReference type="InterPro" id="IPR017969">
    <property type="entry name" value="Heavy-metal-associated_CS"/>
</dbReference>
<dbReference type="PROSITE" id="PS00154">
    <property type="entry name" value="ATPASE_E1_E2"/>
    <property type="match status" value="1"/>
</dbReference>
<evidence type="ECO:0000256" key="17">
    <source>
        <dbReference type="ARBA" id="ARBA00049289"/>
    </source>
</evidence>
<evidence type="ECO:0000256" key="3">
    <source>
        <dbReference type="ARBA" id="ARBA00012517"/>
    </source>
</evidence>
<dbReference type="CDD" id="cd00371">
    <property type="entry name" value="HMA"/>
    <property type="match status" value="1"/>
</dbReference>
<evidence type="ECO:0000256" key="1">
    <source>
        <dbReference type="ARBA" id="ARBA00004651"/>
    </source>
</evidence>
<evidence type="ECO:0000256" key="15">
    <source>
        <dbReference type="ARBA" id="ARBA00023065"/>
    </source>
</evidence>
<dbReference type="PANTHER" id="PTHR43520:SF8">
    <property type="entry name" value="P-TYPE CU(+) TRANSPORTER"/>
    <property type="match status" value="1"/>
</dbReference>
<dbReference type="InterPro" id="IPR023214">
    <property type="entry name" value="HAD_sf"/>
</dbReference>
<comment type="subcellular location">
    <subcellularLocation>
        <location evidence="1">Cell membrane</location>
        <topology evidence="1">Multi-pass membrane protein</topology>
    </subcellularLocation>
</comment>
<accession>A0A9X2ACY3</accession>
<dbReference type="InterPro" id="IPR059000">
    <property type="entry name" value="ATPase_P-type_domA"/>
</dbReference>
<dbReference type="Pfam" id="PF00702">
    <property type="entry name" value="Hydrolase"/>
    <property type="match status" value="1"/>
</dbReference>
<dbReference type="SUPFAM" id="SSF81653">
    <property type="entry name" value="Calcium ATPase, transduction domain A"/>
    <property type="match status" value="1"/>
</dbReference>
<dbReference type="PRINTS" id="PR00119">
    <property type="entry name" value="CATATPASE"/>
</dbReference>
<keyword evidence="7 18" id="KW-0812">Transmembrane</keyword>
<evidence type="ECO:0000256" key="5">
    <source>
        <dbReference type="ARBA" id="ARBA00022475"/>
    </source>
</evidence>
<dbReference type="GO" id="GO:0043682">
    <property type="term" value="F:P-type divalent copper transporter activity"/>
    <property type="evidence" value="ECO:0007669"/>
    <property type="project" value="TreeGrafter"/>
</dbReference>
<evidence type="ECO:0000256" key="4">
    <source>
        <dbReference type="ARBA" id="ARBA00022448"/>
    </source>
</evidence>
<dbReference type="AlphaFoldDB" id="A0A9X2ACY3"/>
<feature type="transmembrane region" description="Helical" evidence="18">
    <location>
        <begin position="128"/>
        <end position="145"/>
    </location>
</feature>
<dbReference type="InterPro" id="IPR023299">
    <property type="entry name" value="ATPase_P-typ_cyto_dom_N"/>
</dbReference>
<organism evidence="20 21">
    <name type="scientific">Sulfoacidibacillus ferrooxidans</name>
    <dbReference type="NCBI Taxonomy" id="2005001"/>
    <lineage>
        <taxon>Bacteria</taxon>
        <taxon>Bacillati</taxon>
        <taxon>Bacillota</taxon>
        <taxon>Bacilli</taxon>
        <taxon>Bacillales</taxon>
        <taxon>Alicyclobacillaceae</taxon>
        <taxon>Sulfoacidibacillus</taxon>
    </lineage>
</organism>
<dbReference type="InterPro" id="IPR008250">
    <property type="entry name" value="ATPase_P-typ_transduc_dom_A_sf"/>
</dbReference>
<feature type="transmembrane region" description="Helical" evidence="18">
    <location>
        <begin position="341"/>
        <end position="363"/>
    </location>
</feature>
<dbReference type="GO" id="GO:0005524">
    <property type="term" value="F:ATP binding"/>
    <property type="evidence" value="ECO:0007669"/>
    <property type="project" value="UniProtKB-UniRule"/>
</dbReference>